<accession>A0ABQ8D153</accession>
<name>A0ABQ8D153_BRANA</name>
<evidence type="ECO:0000313" key="2">
    <source>
        <dbReference type="Proteomes" id="UP000824890"/>
    </source>
</evidence>
<evidence type="ECO:0000313" key="1">
    <source>
        <dbReference type="EMBL" id="KAH0922747.1"/>
    </source>
</evidence>
<sequence length="28" mass="3272">MEKSLKTWIRVGKPHTLMSLHIRDHLSG</sequence>
<dbReference type="Proteomes" id="UP000824890">
    <property type="component" value="Unassembled WGS sequence"/>
</dbReference>
<protein>
    <submittedName>
        <fullName evidence="1">Uncharacterized protein</fullName>
    </submittedName>
</protein>
<comment type="caution">
    <text evidence="1">The sequence shown here is derived from an EMBL/GenBank/DDBJ whole genome shotgun (WGS) entry which is preliminary data.</text>
</comment>
<gene>
    <name evidence="1" type="ORF">HID58_022765</name>
</gene>
<reference evidence="1 2" key="1">
    <citation type="submission" date="2021-05" db="EMBL/GenBank/DDBJ databases">
        <title>Genome Assembly of Synthetic Allotetraploid Brassica napus Reveals Homoeologous Exchanges between Subgenomes.</title>
        <authorList>
            <person name="Davis J.T."/>
        </authorList>
    </citation>
    <scope>NUCLEOTIDE SEQUENCE [LARGE SCALE GENOMIC DNA]</scope>
    <source>
        <strain evidence="2">cv. Da-Ae</strain>
        <tissue evidence="1">Seedling</tissue>
    </source>
</reference>
<organism evidence="1 2">
    <name type="scientific">Brassica napus</name>
    <name type="common">Rape</name>
    <dbReference type="NCBI Taxonomy" id="3708"/>
    <lineage>
        <taxon>Eukaryota</taxon>
        <taxon>Viridiplantae</taxon>
        <taxon>Streptophyta</taxon>
        <taxon>Embryophyta</taxon>
        <taxon>Tracheophyta</taxon>
        <taxon>Spermatophyta</taxon>
        <taxon>Magnoliopsida</taxon>
        <taxon>eudicotyledons</taxon>
        <taxon>Gunneridae</taxon>
        <taxon>Pentapetalae</taxon>
        <taxon>rosids</taxon>
        <taxon>malvids</taxon>
        <taxon>Brassicales</taxon>
        <taxon>Brassicaceae</taxon>
        <taxon>Brassiceae</taxon>
        <taxon>Brassica</taxon>
    </lineage>
</organism>
<dbReference type="EMBL" id="JAGKQM010000006">
    <property type="protein sequence ID" value="KAH0922747.1"/>
    <property type="molecule type" value="Genomic_DNA"/>
</dbReference>
<proteinExistence type="predicted"/>
<keyword evidence="2" id="KW-1185">Reference proteome</keyword>